<keyword evidence="1" id="KW-0808">Transferase</keyword>
<dbReference type="EMBL" id="JAYKXP010000006">
    <property type="protein sequence ID" value="KAK7056751.1"/>
    <property type="molecule type" value="Genomic_DNA"/>
</dbReference>
<evidence type="ECO:0000313" key="6">
    <source>
        <dbReference type="Proteomes" id="UP001383192"/>
    </source>
</evidence>
<dbReference type="PROSITE" id="PS51186">
    <property type="entry name" value="GNAT"/>
    <property type="match status" value="1"/>
</dbReference>
<dbReference type="CDD" id="cd04301">
    <property type="entry name" value="NAT_SF"/>
    <property type="match status" value="1"/>
</dbReference>
<dbReference type="InterPro" id="IPR000182">
    <property type="entry name" value="GNAT_dom"/>
</dbReference>
<feature type="domain" description="N-acetyltransferase" evidence="4">
    <location>
        <begin position="7"/>
        <end position="170"/>
    </location>
</feature>
<dbReference type="Gene3D" id="3.40.630.30">
    <property type="match status" value="1"/>
</dbReference>
<evidence type="ECO:0000256" key="2">
    <source>
        <dbReference type="ARBA" id="ARBA00023315"/>
    </source>
</evidence>
<evidence type="ECO:0000259" key="4">
    <source>
        <dbReference type="PROSITE" id="PS51186"/>
    </source>
</evidence>
<dbReference type="Pfam" id="PF13302">
    <property type="entry name" value="Acetyltransf_3"/>
    <property type="match status" value="1"/>
</dbReference>
<dbReference type="SUPFAM" id="SSF55729">
    <property type="entry name" value="Acyl-CoA N-acyltransferases (Nat)"/>
    <property type="match status" value="1"/>
</dbReference>
<protein>
    <recommendedName>
        <fullName evidence="4">N-acetyltransferase domain-containing protein</fullName>
    </recommendedName>
</protein>
<comment type="similarity">
    <text evidence="3">Belongs to the acetyltransferase family. RimJ subfamily.</text>
</comment>
<dbReference type="InterPro" id="IPR051531">
    <property type="entry name" value="N-acetyltransferase"/>
</dbReference>
<dbReference type="Proteomes" id="UP001383192">
    <property type="component" value="Unassembled WGS sequence"/>
</dbReference>
<evidence type="ECO:0000256" key="1">
    <source>
        <dbReference type="ARBA" id="ARBA00022679"/>
    </source>
</evidence>
<sequence>MFTTDRLILRPAQTSDFEPLRSLWNIAAVQQMLTNEPIVPRPPKFKEDRVEKMINEFTFIAVVEIKDTNTFIGFASLHVGPFVHRDAAYGIGLLPEFWNKGYGTEITKFIVEYAFVSLNVHRVSLNVFGGNEAAIAVYKKLGFTEEGRKRKAIWDHGCWQDNIFMGILDEEWRARKQSDTDTSQP</sequence>
<comment type="caution">
    <text evidence="5">The sequence shown here is derived from an EMBL/GenBank/DDBJ whole genome shotgun (WGS) entry which is preliminary data.</text>
</comment>
<dbReference type="PANTHER" id="PTHR43792:SF8">
    <property type="entry name" value="[RIBOSOMAL PROTEIN US5]-ALANINE N-ACETYLTRANSFERASE"/>
    <property type="match status" value="1"/>
</dbReference>
<proteinExistence type="inferred from homology"/>
<reference evidence="5 6" key="1">
    <citation type="submission" date="2024-01" db="EMBL/GenBank/DDBJ databases">
        <title>A draft genome for a cacao thread blight-causing isolate of Paramarasmius palmivorus.</title>
        <authorList>
            <person name="Baruah I.K."/>
            <person name="Bukari Y."/>
            <person name="Amoako-Attah I."/>
            <person name="Meinhardt L.W."/>
            <person name="Bailey B.A."/>
            <person name="Cohen S.P."/>
        </authorList>
    </citation>
    <scope>NUCLEOTIDE SEQUENCE [LARGE SCALE GENOMIC DNA]</scope>
    <source>
        <strain evidence="5 6">GH-12</strain>
    </source>
</reference>
<evidence type="ECO:0000256" key="3">
    <source>
        <dbReference type="ARBA" id="ARBA00038502"/>
    </source>
</evidence>
<dbReference type="PANTHER" id="PTHR43792">
    <property type="entry name" value="GNAT FAMILY, PUTATIVE (AFU_ORTHOLOGUE AFUA_3G00765)-RELATED-RELATED"/>
    <property type="match status" value="1"/>
</dbReference>
<name>A0AAW0DZZ7_9AGAR</name>
<evidence type="ECO:0000313" key="5">
    <source>
        <dbReference type="EMBL" id="KAK7056751.1"/>
    </source>
</evidence>
<dbReference type="AlphaFoldDB" id="A0AAW0DZZ7"/>
<dbReference type="InterPro" id="IPR016181">
    <property type="entry name" value="Acyl_CoA_acyltransferase"/>
</dbReference>
<keyword evidence="6" id="KW-1185">Reference proteome</keyword>
<keyword evidence="2" id="KW-0012">Acyltransferase</keyword>
<organism evidence="5 6">
    <name type="scientific">Paramarasmius palmivorus</name>
    <dbReference type="NCBI Taxonomy" id="297713"/>
    <lineage>
        <taxon>Eukaryota</taxon>
        <taxon>Fungi</taxon>
        <taxon>Dikarya</taxon>
        <taxon>Basidiomycota</taxon>
        <taxon>Agaricomycotina</taxon>
        <taxon>Agaricomycetes</taxon>
        <taxon>Agaricomycetidae</taxon>
        <taxon>Agaricales</taxon>
        <taxon>Marasmiineae</taxon>
        <taxon>Marasmiaceae</taxon>
        <taxon>Paramarasmius</taxon>
    </lineage>
</organism>
<dbReference type="GO" id="GO:0016747">
    <property type="term" value="F:acyltransferase activity, transferring groups other than amino-acyl groups"/>
    <property type="evidence" value="ECO:0007669"/>
    <property type="project" value="InterPro"/>
</dbReference>
<gene>
    <name evidence="5" type="ORF">VNI00_002468</name>
</gene>
<accession>A0AAW0DZZ7</accession>